<feature type="compositionally biased region" description="Basic and acidic residues" evidence="1">
    <location>
        <begin position="1"/>
        <end position="17"/>
    </location>
</feature>
<dbReference type="AlphaFoldDB" id="A0A6A4GZG1"/>
<accession>A0A6A4GZG1</accession>
<proteinExistence type="predicted"/>
<protein>
    <submittedName>
        <fullName evidence="2">Uncharacterized protein</fullName>
    </submittedName>
</protein>
<keyword evidence="3" id="KW-1185">Reference proteome</keyword>
<evidence type="ECO:0000256" key="1">
    <source>
        <dbReference type="SAM" id="MobiDB-lite"/>
    </source>
</evidence>
<name>A0A6A4GZG1_9AGAR</name>
<feature type="region of interest" description="Disordered" evidence="1">
    <location>
        <begin position="360"/>
        <end position="397"/>
    </location>
</feature>
<feature type="region of interest" description="Disordered" evidence="1">
    <location>
        <begin position="1"/>
        <end position="31"/>
    </location>
</feature>
<dbReference type="EMBL" id="ML769642">
    <property type="protein sequence ID" value="KAE9390886.1"/>
    <property type="molecule type" value="Genomic_DNA"/>
</dbReference>
<evidence type="ECO:0000313" key="2">
    <source>
        <dbReference type="EMBL" id="KAE9390886.1"/>
    </source>
</evidence>
<organism evidence="2 3">
    <name type="scientific">Gymnopus androsaceus JB14</name>
    <dbReference type="NCBI Taxonomy" id="1447944"/>
    <lineage>
        <taxon>Eukaryota</taxon>
        <taxon>Fungi</taxon>
        <taxon>Dikarya</taxon>
        <taxon>Basidiomycota</taxon>
        <taxon>Agaricomycotina</taxon>
        <taxon>Agaricomycetes</taxon>
        <taxon>Agaricomycetidae</taxon>
        <taxon>Agaricales</taxon>
        <taxon>Marasmiineae</taxon>
        <taxon>Omphalotaceae</taxon>
        <taxon>Gymnopus</taxon>
    </lineage>
</organism>
<sequence>MAEHGESLTSGDLKETRPNGPNGMSGQKRRGLVGKTVLETMTSPVTRTTSQAAGKPTCPDFRRWNAYQRSMSKFAKSVHGGLINRSPTAIGLKNGACQEEDRWVGLENPGKFRQRNSCLRAHLFPYHAHHENAEWKEGSRRNNQRVEKGGQIVRRTSEALPFHRLTSFELPDHRVEPRQDALMAVTPHDVSILLAAGAAGARVDSSICVPRFRESVHVPLLMYHRRKHGQRHTMSLSSGWKIYPRSARDPSRLSATSYWPTTQWLPKLDLPCAGGESFTNDSCPDSVNLDMGRWVVSMGTELAPLLFFRFLPPPPTTTSIIGTPNRGRQRERVPRAELWVERRRRVPAWVDQVMERSSPLLGPLAGGEPSISDIPPPEAWELQHGEQTRPGAKSSSGSLLLGDDSPAYLSCAGAQSSTGALLLGSYLPAQLFSPATLVFQRADTDINHIRILPRGPIVYRRFVTGFLPAGAAFLTGNVGIPTCSTDVNYIRILPRRQVPPVTGYCVTFHRRTFLTGGIGLTVCSSYPPAQFSSPATLAFHHAGQVGYRRLATMSLRTGAVHSCPSWTDGLYQGKIQH</sequence>
<dbReference type="Proteomes" id="UP000799118">
    <property type="component" value="Unassembled WGS sequence"/>
</dbReference>
<evidence type="ECO:0000313" key="3">
    <source>
        <dbReference type="Proteomes" id="UP000799118"/>
    </source>
</evidence>
<gene>
    <name evidence="2" type="ORF">BT96DRAFT_945770</name>
</gene>
<reference evidence="2" key="1">
    <citation type="journal article" date="2019" name="Environ. Microbiol.">
        <title>Fungal ecological strategies reflected in gene transcription - a case study of two litter decomposers.</title>
        <authorList>
            <person name="Barbi F."/>
            <person name="Kohler A."/>
            <person name="Barry K."/>
            <person name="Baskaran P."/>
            <person name="Daum C."/>
            <person name="Fauchery L."/>
            <person name="Ihrmark K."/>
            <person name="Kuo A."/>
            <person name="LaButti K."/>
            <person name="Lipzen A."/>
            <person name="Morin E."/>
            <person name="Grigoriev I.V."/>
            <person name="Henrissat B."/>
            <person name="Lindahl B."/>
            <person name="Martin F."/>
        </authorList>
    </citation>
    <scope>NUCLEOTIDE SEQUENCE</scope>
    <source>
        <strain evidence="2">JB14</strain>
    </source>
</reference>